<dbReference type="NCBIfam" id="NF007682">
    <property type="entry name" value="PRK10357.1"/>
    <property type="match status" value="1"/>
</dbReference>
<dbReference type="SFLD" id="SFLDS00019">
    <property type="entry name" value="Glutathione_Transferase_(cytos"/>
    <property type="match status" value="1"/>
</dbReference>
<dbReference type="AlphaFoldDB" id="A0A1J5S696"/>
<dbReference type="InterPro" id="IPR040079">
    <property type="entry name" value="Glutathione_S-Trfase"/>
</dbReference>
<dbReference type="EMBL" id="MLJW01000062">
    <property type="protein sequence ID" value="OIR03823.1"/>
    <property type="molecule type" value="Genomic_DNA"/>
</dbReference>
<dbReference type="PROSITE" id="PS50405">
    <property type="entry name" value="GST_CTER"/>
    <property type="match status" value="1"/>
</dbReference>
<dbReference type="CDD" id="cd03205">
    <property type="entry name" value="GST_C_6"/>
    <property type="match status" value="1"/>
</dbReference>
<dbReference type="Pfam" id="PF13410">
    <property type="entry name" value="GST_C_2"/>
    <property type="match status" value="1"/>
</dbReference>
<dbReference type="CDD" id="cd03049">
    <property type="entry name" value="GST_N_3"/>
    <property type="match status" value="1"/>
</dbReference>
<name>A0A1J5S696_9ZZZZ</name>
<dbReference type="InterPro" id="IPR050983">
    <property type="entry name" value="GST_Omega/HSP26"/>
</dbReference>
<comment type="caution">
    <text evidence="3">The sequence shown here is derived from an EMBL/GenBank/DDBJ whole genome shotgun (WGS) entry which is preliminary data.</text>
</comment>
<evidence type="ECO:0000259" key="1">
    <source>
        <dbReference type="PROSITE" id="PS50404"/>
    </source>
</evidence>
<feature type="domain" description="GST N-terminal" evidence="1">
    <location>
        <begin position="1"/>
        <end position="78"/>
    </location>
</feature>
<dbReference type="Gene3D" id="1.20.1050.10">
    <property type="match status" value="1"/>
</dbReference>
<dbReference type="PROSITE" id="PS50404">
    <property type="entry name" value="GST_NTER"/>
    <property type="match status" value="1"/>
</dbReference>
<dbReference type="InterPro" id="IPR036282">
    <property type="entry name" value="Glutathione-S-Trfase_C_sf"/>
</dbReference>
<dbReference type="PANTHER" id="PTHR43968:SF6">
    <property type="entry name" value="GLUTATHIONE S-TRANSFERASE OMEGA"/>
    <property type="match status" value="1"/>
</dbReference>
<dbReference type="InterPro" id="IPR036249">
    <property type="entry name" value="Thioredoxin-like_sf"/>
</dbReference>
<feature type="domain" description="GST C-terminal" evidence="2">
    <location>
        <begin position="83"/>
        <end position="202"/>
    </location>
</feature>
<dbReference type="SFLD" id="SFLDG00358">
    <property type="entry name" value="Main_(cytGST)"/>
    <property type="match status" value="1"/>
</dbReference>
<dbReference type="Pfam" id="PF13409">
    <property type="entry name" value="GST_N_2"/>
    <property type="match status" value="1"/>
</dbReference>
<dbReference type="InterPro" id="IPR004045">
    <property type="entry name" value="Glutathione_S-Trfase_N"/>
</dbReference>
<dbReference type="GO" id="GO:0005737">
    <property type="term" value="C:cytoplasm"/>
    <property type="evidence" value="ECO:0007669"/>
    <property type="project" value="TreeGrafter"/>
</dbReference>
<gene>
    <name evidence="3" type="primary">yibF_6</name>
    <name evidence="3" type="ORF">GALL_140040</name>
</gene>
<dbReference type="InterPro" id="IPR010987">
    <property type="entry name" value="Glutathione-S-Trfase_C-like"/>
</dbReference>
<dbReference type="SUPFAM" id="SSF52833">
    <property type="entry name" value="Thioredoxin-like"/>
    <property type="match status" value="1"/>
</dbReference>
<evidence type="ECO:0000259" key="2">
    <source>
        <dbReference type="PROSITE" id="PS50405"/>
    </source>
</evidence>
<reference evidence="3" key="1">
    <citation type="submission" date="2016-10" db="EMBL/GenBank/DDBJ databases">
        <title>Sequence of Gallionella enrichment culture.</title>
        <authorList>
            <person name="Poehlein A."/>
            <person name="Muehling M."/>
            <person name="Daniel R."/>
        </authorList>
    </citation>
    <scope>NUCLEOTIDE SEQUENCE</scope>
</reference>
<evidence type="ECO:0000313" key="3">
    <source>
        <dbReference type="EMBL" id="OIR03823.1"/>
    </source>
</evidence>
<protein>
    <submittedName>
        <fullName evidence="3">Putative GST-like protein YibF</fullName>
    </submittedName>
</protein>
<sequence>MKLIGSRTSPYVRKARIVLSEKKIEYELVLDSPWAKDTTVAQHNPLGKVPVLVLDDESHLYDSRVIAEYLDTVTPNNRLIPASGRERISVKRWEALGDGLQDAAVAAVLEAGRREGEKSPAWIKRQHGKIASALKAMEDDLGDQPWCHGGSFSLADIAVGCALGYLDFRFPDLDWRTEHPHLTHLYDKLMQRPSFAETVPQD</sequence>
<organism evidence="3">
    <name type="scientific">mine drainage metagenome</name>
    <dbReference type="NCBI Taxonomy" id="410659"/>
    <lineage>
        <taxon>unclassified sequences</taxon>
        <taxon>metagenomes</taxon>
        <taxon>ecological metagenomes</taxon>
    </lineage>
</organism>
<dbReference type="PANTHER" id="PTHR43968">
    <property type="match status" value="1"/>
</dbReference>
<dbReference type="Gene3D" id="3.40.30.10">
    <property type="entry name" value="Glutaredoxin"/>
    <property type="match status" value="1"/>
</dbReference>
<dbReference type="SUPFAM" id="SSF47616">
    <property type="entry name" value="GST C-terminal domain-like"/>
    <property type="match status" value="1"/>
</dbReference>
<accession>A0A1J5S696</accession>
<proteinExistence type="predicted"/>